<proteinExistence type="predicted"/>
<dbReference type="AlphaFoldDB" id="A0A193C9D8"/>
<evidence type="ECO:0000256" key="3">
    <source>
        <dbReference type="ARBA" id="ARBA00022989"/>
    </source>
</evidence>
<protein>
    <submittedName>
        <fullName evidence="7">Rhomboid family intramembrane serine protease</fullName>
    </submittedName>
</protein>
<reference evidence="7 8" key="1">
    <citation type="journal article" date="2015" name="Genome Announc.">
        <title>Draft Genome Sequence of Norvancomycin-Producing Strain Amycolatopsis orientalis CPCC200066.</title>
        <authorList>
            <person name="Lei X."/>
            <person name="Yuan F."/>
            <person name="Shi Y."/>
            <person name="Li X."/>
            <person name="Wang L."/>
            <person name="Hong B."/>
        </authorList>
    </citation>
    <scope>NUCLEOTIDE SEQUENCE [LARGE SCALE GENOMIC DNA]</scope>
    <source>
        <strain evidence="7 8">B-37</strain>
    </source>
</reference>
<keyword evidence="7" id="KW-0645">Protease</keyword>
<dbReference type="PANTHER" id="PTHR43066">
    <property type="entry name" value="RHOMBOID-RELATED PROTEIN"/>
    <property type="match status" value="1"/>
</dbReference>
<keyword evidence="7" id="KW-0378">Hydrolase</keyword>
<comment type="subcellular location">
    <subcellularLocation>
        <location evidence="1">Membrane</location>
        <topology evidence="1">Multi-pass membrane protein</topology>
    </subcellularLocation>
</comment>
<evidence type="ECO:0000313" key="8">
    <source>
        <dbReference type="Proteomes" id="UP000093695"/>
    </source>
</evidence>
<dbReference type="GO" id="GO:0016020">
    <property type="term" value="C:membrane"/>
    <property type="evidence" value="ECO:0007669"/>
    <property type="project" value="UniProtKB-SubCell"/>
</dbReference>
<name>A0A193C9D8_AMYOR</name>
<evidence type="ECO:0000259" key="6">
    <source>
        <dbReference type="Pfam" id="PF01694"/>
    </source>
</evidence>
<dbReference type="EMBL" id="CP016174">
    <property type="protein sequence ID" value="ANN20945.1"/>
    <property type="molecule type" value="Genomic_DNA"/>
</dbReference>
<feature type="transmembrane region" description="Helical" evidence="5">
    <location>
        <begin position="178"/>
        <end position="197"/>
    </location>
</feature>
<dbReference type="Pfam" id="PF01694">
    <property type="entry name" value="Rhomboid"/>
    <property type="match status" value="1"/>
</dbReference>
<dbReference type="STRING" id="31958.SD37_38740"/>
<evidence type="ECO:0000256" key="4">
    <source>
        <dbReference type="ARBA" id="ARBA00023136"/>
    </source>
</evidence>
<dbReference type="InterPro" id="IPR022764">
    <property type="entry name" value="Peptidase_S54_rhomboid_dom"/>
</dbReference>
<keyword evidence="8" id="KW-1185">Reference proteome</keyword>
<evidence type="ECO:0000313" key="7">
    <source>
        <dbReference type="EMBL" id="ANN20945.1"/>
    </source>
</evidence>
<feature type="transmembrane region" description="Helical" evidence="5">
    <location>
        <begin position="76"/>
        <end position="95"/>
    </location>
</feature>
<gene>
    <name evidence="7" type="ORF">SD37_38740</name>
</gene>
<dbReference type="InterPro" id="IPR035952">
    <property type="entry name" value="Rhomboid-like_sf"/>
</dbReference>
<dbReference type="RefSeq" id="WP_052674973.1">
    <property type="nucleotide sequence ID" value="NZ_CP016174.1"/>
</dbReference>
<dbReference type="GO" id="GO:0006508">
    <property type="term" value="P:proteolysis"/>
    <property type="evidence" value="ECO:0007669"/>
    <property type="project" value="UniProtKB-KW"/>
</dbReference>
<dbReference type="KEGG" id="aori:SD37_38740"/>
<accession>A0A193C9D8</accession>
<dbReference type="SUPFAM" id="SSF144091">
    <property type="entry name" value="Rhomboid-like"/>
    <property type="match status" value="1"/>
</dbReference>
<feature type="domain" description="Peptidase S54 rhomboid" evidence="6">
    <location>
        <begin position="66"/>
        <end position="198"/>
    </location>
</feature>
<evidence type="ECO:0000256" key="1">
    <source>
        <dbReference type="ARBA" id="ARBA00004141"/>
    </source>
</evidence>
<organism evidence="7 8">
    <name type="scientific">Amycolatopsis orientalis</name>
    <name type="common">Nocardia orientalis</name>
    <dbReference type="NCBI Taxonomy" id="31958"/>
    <lineage>
        <taxon>Bacteria</taxon>
        <taxon>Bacillati</taxon>
        <taxon>Actinomycetota</taxon>
        <taxon>Actinomycetes</taxon>
        <taxon>Pseudonocardiales</taxon>
        <taxon>Pseudonocardiaceae</taxon>
        <taxon>Amycolatopsis</taxon>
    </lineage>
</organism>
<feature type="transmembrane region" description="Helical" evidence="5">
    <location>
        <begin position="25"/>
        <end position="45"/>
    </location>
</feature>
<dbReference type="Gene3D" id="1.20.1540.10">
    <property type="entry name" value="Rhomboid-like"/>
    <property type="match status" value="1"/>
</dbReference>
<dbReference type="eggNOG" id="COG0705">
    <property type="taxonomic scope" value="Bacteria"/>
</dbReference>
<sequence>MTTASDVPRSGQQDAEAMIAEAKKAFWVMVGLLVVLWLIQLYNAVDGYSLMYEYGTRAREISSLPTVLTAPLLHAGWGHIEFNSGPLFIFGFLAAYRGVKKFLSVTVLIAVLSGLGAWTLHESGTVGVGASGLVMGYFGYVLVRGIFDRHKIDIVIGLVMALCFAYQFAGLFPQDAGISWQAHLFGFLGGLIGGWVFRDRRPKPEPAAPAFPTIPLTPPDTLK</sequence>
<feature type="transmembrane region" description="Helical" evidence="5">
    <location>
        <begin position="126"/>
        <end position="147"/>
    </location>
</feature>
<dbReference type="Proteomes" id="UP000093695">
    <property type="component" value="Chromosome"/>
</dbReference>
<dbReference type="PANTHER" id="PTHR43066:SF11">
    <property type="entry name" value="PEPTIDASE S54 RHOMBOID DOMAIN-CONTAINING PROTEIN"/>
    <property type="match status" value="1"/>
</dbReference>
<evidence type="ECO:0000256" key="5">
    <source>
        <dbReference type="SAM" id="Phobius"/>
    </source>
</evidence>
<keyword evidence="3 5" id="KW-1133">Transmembrane helix</keyword>
<evidence type="ECO:0000256" key="2">
    <source>
        <dbReference type="ARBA" id="ARBA00022692"/>
    </source>
</evidence>
<keyword evidence="2 5" id="KW-0812">Transmembrane</keyword>
<feature type="transmembrane region" description="Helical" evidence="5">
    <location>
        <begin position="102"/>
        <end position="120"/>
    </location>
</feature>
<feature type="transmembrane region" description="Helical" evidence="5">
    <location>
        <begin position="154"/>
        <end position="172"/>
    </location>
</feature>
<keyword evidence="4 5" id="KW-0472">Membrane</keyword>
<dbReference type="GO" id="GO:0004252">
    <property type="term" value="F:serine-type endopeptidase activity"/>
    <property type="evidence" value="ECO:0007669"/>
    <property type="project" value="InterPro"/>
</dbReference>